<dbReference type="AlphaFoldDB" id="A0A6G0X4F7"/>
<name>A0A6G0X4F7_9STRA</name>
<proteinExistence type="predicted"/>
<accession>A0A6G0X4F7</accession>
<dbReference type="OrthoDB" id="448649at2759"/>
<keyword evidence="1" id="KW-0732">Signal</keyword>
<gene>
    <name evidence="2" type="ORF">Ae201684_008514</name>
</gene>
<dbReference type="PROSITE" id="PS51257">
    <property type="entry name" value="PROKAR_LIPOPROTEIN"/>
    <property type="match status" value="1"/>
</dbReference>
<sequence length="71" mass="7937">MRGAVLLGLVVVIAACLGLVDGRERSLRGRTLKLFEPTHEWQEIQDDVELPAGLWIRINLSTGKKEARLLD</sequence>
<feature type="signal peptide" evidence="1">
    <location>
        <begin position="1"/>
        <end position="22"/>
    </location>
</feature>
<keyword evidence="3" id="KW-1185">Reference proteome</keyword>
<dbReference type="Proteomes" id="UP000481153">
    <property type="component" value="Unassembled WGS sequence"/>
</dbReference>
<organism evidence="2 3">
    <name type="scientific">Aphanomyces euteiches</name>
    <dbReference type="NCBI Taxonomy" id="100861"/>
    <lineage>
        <taxon>Eukaryota</taxon>
        <taxon>Sar</taxon>
        <taxon>Stramenopiles</taxon>
        <taxon>Oomycota</taxon>
        <taxon>Saprolegniomycetes</taxon>
        <taxon>Saprolegniales</taxon>
        <taxon>Verrucalvaceae</taxon>
        <taxon>Aphanomyces</taxon>
    </lineage>
</organism>
<feature type="chain" id="PRO_5026313031" evidence="1">
    <location>
        <begin position="23"/>
        <end position="71"/>
    </location>
</feature>
<protein>
    <submittedName>
        <fullName evidence="2">Uncharacterized protein</fullName>
    </submittedName>
</protein>
<evidence type="ECO:0000256" key="1">
    <source>
        <dbReference type="SAM" id="SignalP"/>
    </source>
</evidence>
<evidence type="ECO:0000313" key="2">
    <source>
        <dbReference type="EMBL" id="KAF0734850.1"/>
    </source>
</evidence>
<reference evidence="2 3" key="1">
    <citation type="submission" date="2019-07" db="EMBL/GenBank/DDBJ databases">
        <title>Genomics analysis of Aphanomyces spp. identifies a new class of oomycete effector associated with host adaptation.</title>
        <authorList>
            <person name="Gaulin E."/>
        </authorList>
    </citation>
    <scope>NUCLEOTIDE SEQUENCE [LARGE SCALE GENOMIC DNA]</scope>
    <source>
        <strain evidence="2 3">ATCC 201684</strain>
    </source>
</reference>
<comment type="caution">
    <text evidence="2">The sequence shown here is derived from an EMBL/GenBank/DDBJ whole genome shotgun (WGS) entry which is preliminary data.</text>
</comment>
<evidence type="ECO:0000313" key="3">
    <source>
        <dbReference type="Proteomes" id="UP000481153"/>
    </source>
</evidence>
<dbReference type="EMBL" id="VJMJ01000103">
    <property type="protein sequence ID" value="KAF0734850.1"/>
    <property type="molecule type" value="Genomic_DNA"/>
</dbReference>
<dbReference type="VEuPathDB" id="FungiDB:AeMF1_010391"/>